<gene>
    <name evidence="1" type="ORF">ACFQ24_12745</name>
</gene>
<accession>A0ABW3P115</accession>
<keyword evidence="2" id="KW-1185">Reference proteome</keyword>
<sequence>MSAHSPLAGMIMADSWPMARVLAGASAVPVGHAIDLAYMFGEEDDARHDALLTETRRQLGGCVAAVEMALRLSLGHAPAVAAALDAAPSSIAWPVLRAQPTLISPPLMAHMRIRAAVALMLRQYGQGDLEQMGEAAEDRLPSAADPDLGAAVAALALAEGRWLMPGGEDHPIRADLPAELFADLLWTVAACLAHAVQRATPDNEGSVFAAFDRSCWAVLADHDEGANPIALADRLVRQLGEATDDPSLIGIALDQRRFLLFCALAAQRLRLPTTELIAILLLGPVRQVAALCRALGGSDADYRLLLLTLRPVRPSLTDAMIVAAAEGYAELSQSQADAAVTALRTPVAFRSRLDHLRGVSLA</sequence>
<dbReference type="EMBL" id="JBHTLS010000127">
    <property type="protein sequence ID" value="MFD1105734.1"/>
    <property type="molecule type" value="Genomic_DNA"/>
</dbReference>
<organism evidence="1 2">
    <name type="scientific">Sphingobium olei</name>
    <dbReference type="NCBI Taxonomy" id="420955"/>
    <lineage>
        <taxon>Bacteria</taxon>
        <taxon>Pseudomonadati</taxon>
        <taxon>Pseudomonadota</taxon>
        <taxon>Alphaproteobacteria</taxon>
        <taxon>Sphingomonadales</taxon>
        <taxon>Sphingomonadaceae</taxon>
        <taxon>Sphingobium</taxon>
    </lineage>
</organism>
<dbReference type="RefSeq" id="WP_380911762.1">
    <property type="nucleotide sequence ID" value="NZ_JBHTLS010000127.1"/>
</dbReference>
<protein>
    <recommendedName>
        <fullName evidence="3">DUF2336 domain-containing protein</fullName>
    </recommendedName>
</protein>
<name>A0ABW3P115_9SPHN</name>
<comment type="caution">
    <text evidence="1">The sequence shown here is derived from an EMBL/GenBank/DDBJ whole genome shotgun (WGS) entry which is preliminary data.</text>
</comment>
<dbReference type="Proteomes" id="UP001597203">
    <property type="component" value="Unassembled WGS sequence"/>
</dbReference>
<evidence type="ECO:0008006" key="3">
    <source>
        <dbReference type="Google" id="ProtNLM"/>
    </source>
</evidence>
<evidence type="ECO:0000313" key="1">
    <source>
        <dbReference type="EMBL" id="MFD1105734.1"/>
    </source>
</evidence>
<reference evidence="2" key="1">
    <citation type="journal article" date="2019" name="Int. J. Syst. Evol. Microbiol.">
        <title>The Global Catalogue of Microorganisms (GCM) 10K type strain sequencing project: providing services to taxonomists for standard genome sequencing and annotation.</title>
        <authorList>
            <consortium name="The Broad Institute Genomics Platform"/>
            <consortium name="The Broad Institute Genome Sequencing Center for Infectious Disease"/>
            <person name="Wu L."/>
            <person name="Ma J."/>
        </authorList>
    </citation>
    <scope>NUCLEOTIDE SEQUENCE [LARGE SCALE GENOMIC DNA]</scope>
    <source>
        <strain evidence="2">CCUG 54329</strain>
    </source>
</reference>
<proteinExistence type="predicted"/>
<evidence type="ECO:0000313" key="2">
    <source>
        <dbReference type="Proteomes" id="UP001597203"/>
    </source>
</evidence>